<organism evidence="1 2">
    <name type="scientific">Actinomadura rubrisoli</name>
    <dbReference type="NCBI Taxonomy" id="2530368"/>
    <lineage>
        <taxon>Bacteria</taxon>
        <taxon>Bacillati</taxon>
        <taxon>Actinomycetota</taxon>
        <taxon>Actinomycetes</taxon>
        <taxon>Streptosporangiales</taxon>
        <taxon>Thermomonosporaceae</taxon>
        <taxon>Actinomadura</taxon>
    </lineage>
</organism>
<evidence type="ECO:0000313" key="2">
    <source>
        <dbReference type="Proteomes" id="UP000294513"/>
    </source>
</evidence>
<dbReference type="Proteomes" id="UP000294513">
    <property type="component" value="Unassembled WGS sequence"/>
</dbReference>
<dbReference type="Pfam" id="PF13489">
    <property type="entry name" value="Methyltransf_23"/>
    <property type="match status" value="1"/>
</dbReference>
<dbReference type="SUPFAM" id="SSF53335">
    <property type="entry name" value="S-adenosyl-L-methionine-dependent methyltransferases"/>
    <property type="match status" value="1"/>
</dbReference>
<keyword evidence="1" id="KW-0489">Methyltransferase</keyword>
<accession>A0A4R5CGL7</accession>
<dbReference type="Gene3D" id="3.40.50.150">
    <property type="entry name" value="Vaccinia Virus protein VP39"/>
    <property type="match status" value="1"/>
</dbReference>
<proteinExistence type="predicted"/>
<comment type="caution">
    <text evidence="1">The sequence shown here is derived from an EMBL/GenBank/DDBJ whole genome shotgun (WGS) entry which is preliminary data.</text>
</comment>
<dbReference type="OrthoDB" id="4350821at2"/>
<gene>
    <name evidence="1" type="ORF">E1298_00895</name>
</gene>
<keyword evidence="2" id="KW-1185">Reference proteome</keyword>
<dbReference type="AlphaFoldDB" id="A0A4R5CGL7"/>
<dbReference type="GO" id="GO:0008168">
    <property type="term" value="F:methyltransferase activity"/>
    <property type="evidence" value="ECO:0007669"/>
    <property type="project" value="UniProtKB-KW"/>
</dbReference>
<evidence type="ECO:0000313" key="1">
    <source>
        <dbReference type="EMBL" id="TDD97620.1"/>
    </source>
</evidence>
<dbReference type="EMBL" id="SMKU01000002">
    <property type="protein sequence ID" value="TDD97620.1"/>
    <property type="molecule type" value="Genomic_DNA"/>
</dbReference>
<reference evidence="1 2" key="1">
    <citation type="submission" date="2019-03" db="EMBL/GenBank/DDBJ databases">
        <title>Draft genome sequences of novel Actinobacteria.</title>
        <authorList>
            <person name="Sahin N."/>
            <person name="Ay H."/>
            <person name="Saygin H."/>
        </authorList>
    </citation>
    <scope>NUCLEOTIDE SEQUENCE [LARGE SCALE GENOMIC DNA]</scope>
    <source>
        <strain evidence="1 2">H3C3</strain>
    </source>
</reference>
<dbReference type="InterPro" id="IPR029063">
    <property type="entry name" value="SAM-dependent_MTases_sf"/>
</dbReference>
<dbReference type="GO" id="GO:0032259">
    <property type="term" value="P:methylation"/>
    <property type="evidence" value="ECO:0007669"/>
    <property type="project" value="UniProtKB-KW"/>
</dbReference>
<keyword evidence="1" id="KW-0808">Transferase</keyword>
<name>A0A4R5CGL7_9ACTN</name>
<sequence length="190" mass="21177">MTEWRLFDGDRPHVSTLDFHRDRERAPHLEQPAHHDRLHRAAEHVRGLRPTSVVDLGCGDGGLLSLIRDIPSWGYDWQPSNAAGWAARDVTAETRDVFESRDAPRWGECAVATEVLEHLADPHGTVAWIAAHARYIVASSPAFETGDSASECHAWAWDVDGYADLISPSFTILSHEVVGWTQLLVGEARR</sequence>
<protein>
    <submittedName>
        <fullName evidence="1">Methyltransferase domain-containing protein</fullName>
    </submittedName>
</protein>